<dbReference type="Pfam" id="PF08246">
    <property type="entry name" value="Inhibitor_I29"/>
    <property type="match status" value="1"/>
</dbReference>
<dbReference type="GO" id="GO:0008234">
    <property type="term" value="F:cysteine-type peptidase activity"/>
    <property type="evidence" value="ECO:0007669"/>
    <property type="project" value="InterPro"/>
</dbReference>
<evidence type="ECO:0000256" key="2">
    <source>
        <dbReference type="ARBA" id="ARBA00023157"/>
    </source>
</evidence>
<dbReference type="SMART" id="SM00645">
    <property type="entry name" value="Pept_C1"/>
    <property type="match status" value="1"/>
</dbReference>
<feature type="domain" description="Peptidase C1A papain C-terminal" evidence="4">
    <location>
        <begin position="126"/>
        <end position="293"/>
    </location>
</feature>
<keyword evidence="2" id="KW-1015">Disulfide bond</keyword>
<dbReference type="PROSITE" id="PS00139">
    <property type="entry name" value="THIOL_PROTEASE_CYS"/>
    <property type="match status" value="1"/>
</dbReference>
<accession>A9NW12</accession>
<evidence type="ECO:0008006" key="7">
    <source>
        <dbReference type="Google" id="ProtNLM"/>
    </source>
</evidence>
<dbReference type="SUPFAM" id="SSF54001">
    <property type="entry name" value="Cysteine proteinases"/>
    <property type="match status" value="1"/>
</dbReference>
<dbReference type="GO" id="GO:0006508">
    <property type="term" value="P:proteolysis"/>
    <property type="evidence" value="ECO:0007669"/>
    <property type="project" value="InterPro"/>
</dbReference>
<dbReference type="InterPro" id="IPR000668">
    <property type="entry name" value="Peptidase_C1A_C"/>
</dbReference>
<feature type="signal peptide" evidence="3">
    <location>
        <begin position="1"/>
        <end position="22"/>
    </location>
</feature>
<evidence type="ECO:0000256" key="1">
    <source>
        <dbReference type="ARBA" id="ARBA00008455"/>
    </source>
</evidence>
<dbReference type="AlphaFoldDB" id="A9NW12"/>
<dbReference type="CDD" id="cd02248">
    <property type="entry name" value="Peptidase_C1A"/>
    <property type="match status" value="1"/>
</dbReference>
<dbReference type="SMART" id="SM00848">
    <property type="entry name" value="Inhibitor_I29"/>
    <property type="match status" value="1"/>
</dbReference>
<feature type="domain" description="Cathepsin propeptide inhibitor" evidence="5">
    <location>
        <begin position="39"/>
        <end position="95"/>
    </location>
</feature>
<dbReference type="InterPro" id="IPR013201">
    <property type="entry name" value="Prot_inhib_I29"/>
</dbReference>
<evidence type="ECO:0000259" key="5">
    <source>
        <dbReference type="SMART" id="SM00848"/>
    </source>
</evidence>
<evidence type="ECO:0000259" key="4">
    <source>
        <dbReference type="SMART" id="SM00645"/>
    </source>
</evidence>
<organism evidence="6">
    <name type="scientific">Picea sitchensis</name>
    <name type="common">Sitka spruce</name>
    <name type="synonym">Pinus sitchensis</name>
    <dbReference type="NCBI Taxonomy" id="3332"/>
    <lineage>
        <taxon>Eukaryota</taxon>
        <taxon>Viridiplantae</taxon>
        <taxon>Streptophyta</taxon>
        <taxon>Embryophyta</taxon>
        <taxon>Tracheophyta</taxon>
        <taxon>Spermatophyta</taxon>
        <taxon>Pinopsida</taxon>
        <taxon>Pinidae</taxon>
        <taxon>Conifers I</taxon>
        <taxon>Pinales</taxon>
        <taxon>Pinaceae</taxon>
        <taxon>Picea</taxon>
    </lineage>
</organism>
<dbReference type="OMA" id="ICGINYA"/>
<evidence type="ECO:0000313" key="6">
    <source>
        <dbReference type="EMBL" id="ABK24823.1"/>
    </source>
</evidence>
<dbReference type="InterPro" id="IPR013128">
    <property type="entry name" value="Peptidase_C1A"/>
</dbReference>
<comment type="similarity">
    <text evidence="1">Belongs to the peptidase C1 family.</text>
</comment>
<dbReference type="PANTHER" id="PTHR12411">
    <property type="entry name" value="CYSTEINE PROTEASE FAMILY C1-RELATED"/>
    <property type="match status" value="1"/>
</dbReference>
<dbReference type="InterPro" id="IPR039417">
    <property type="entry name" value="Peptidase_C1A_papain-like"/>
</dbReference>
<evidence type="ECO:0000256" key="3">
    <source>
        <dbReference type="SAM" id="SignalP"/>
    </source>
</evidence>
<reference evidence="6" key="1">
    <citation type="journal article" date="2008" name="BMC Genomics">
        <title>A conifer genomics resource of 200,000 spruce (Picea spp.) ESTs and 6,464 high-quality, sequence-finished full-length cDNAs for Sitka spruce (Picea sitchensis).</title>
        <authorList>
            <person name="Ralph S.G."/>
            <person name="Chun H.J."/>
            <person name="Kolosova N."/>
            <person name="Cooper D."/>
            <person name="Oddy C."/>
            <person name="Ritland C.E."/>
            <person name="Kirkpatrick R."/>
            <person name="Moore R."/>
            <person name="Barber S."/>
            <person name="Holt R.A."/>
            <person name="Jones S.J."/>
            <person name="Marra M.A."/>
            <person name="Douglas C.J."/>
            <person name="Ritland K."/>
            <person name="Bohlmann J."/>
        </authorList>
    </citation>
    <scope>NUCLEOTIDE SEQUENCE</scope>
    <source>
        <tissue evidence="6">Green portion of the leader tissue</tissue>
    </source>
</reference>
<sequence length="294" mass="32796">MGHLRMILKLVMLLLVFSSVTAITYNPRDLSENGLLSLFDRWCNHHGKTYTAKQRPLRFQVFKENLFYISEHNSRGNHTFWLGLNAFSDLTSDEFRTQQMGLRGHPPSLKSRRREPKSGLLELYNIPSSLDWRDKDAVTGVKDQGACGDCWAFSATGAIEGINKIVTGSLVSLSEQELCDCDTSYNSGCDGGLMDYAFQWVIVNGGIDTEVDYPYKGVQKACNSKKVNRRVVTIDDYIDVPANNERALLQAVVGQPVSVGISGGERAFQLNVMHSGTVQLEARVVVHCTYSDFV</sequence>
<keyword evidence="3" id="KW-0732">Signal</keyword>
<dbReference type="Pfam" id="PF00112">
    <property type="entry name" value="Peptidase_C1"/>
    <property type="match status" value="1"/>
</dbReference>
<protein>
    <recommendedName>
        <fullName evidence="7">Peptidase C1A papain C-terminal domain-containing protein</fullName>
    </recommendedName>
</protein>
<dbReference type="EMBL" id="EF085519">
    <property type="protein sequence ID" value="ABK24823.1"/>
    <property type="molecule type" value="mRNA"/>
</dbReference>
<feature type="chain" id="PRO_5018773472" description="Peptidase C1A papain C-terminal domain-containing protein" evidence="3">
    <location>
        <begin position="23"/>
        <end position="294"/>
    </location>
</feature>
<dbReference type="FunFam" id="3.90.70.10:FF:000332">
    <property type="entry name" value="Cathepsin L1"/>
    <property type="match status" value="1"/>
</dbReference>
<dbReference type="InterPro" id="IPR038765">
    <property type="entry name" value="Papain-like_cys_pep_sf"/>
</dbReference>
<dbReference type="InterPro" id="IPR000169">
    <property type="entry name" value="Pept_cys_AS"/>
</dbReference>
<name>A9NW12_PICSI</name>
<proteinExistence type="evidence at transcript level"/>
<dbReference type="Gene3D" id="3.90.70.10">
    <property type="entry name" value="Cysteine proteinases"/>
    <property type="match status" value="1"/>
</dbReference>